<dbReference type="EMBL" id="JAZHOF010000008">
    <property type="protein sequence ID" value="MEJ8573776.1"/>
    <property type="molecule type" value="Genomic_DNA"/>
</dbReference>
<comment type="caution">
    <text evidence="1">The sequence shown here is derived from an EMBL/GenBank/DDBJ whole genome shotgun (WGS) entry which is preliminary data.</text>
</comment>
<accession>A0AAW9S1R3</accession>
<sequence>MKRHSVWAALVVSTFLAATVILPETTYLRYAADFRKLAAPVFCAHGDIDVVFVGTSRMARAVDGPSIAKAYRQQTGADLSLVDYAKIGPSEVVMGTLLEELLERRRVKLIIAELAHLRSGKSWDALQKVGRVMPFVQYVEYVSRIGDHGLARNLKKGIETRMGSLERGLSEPWLGCSEDQSIEGLYDATGPRHQEPAFAGFVKKQRGKEPRDPYSRLLSEGGENHLEAAKEVVDLADRHGSKVVFIGLTAYHEQQIGRARRKRFRAIVGADILKWPASLQDTFRSEYLYANANHLDQDGARTLAPWFARQIGRYLSRHPDPDAAVSSPSTRQ</sequence>
<dbReference type="Proteomes" id="UP001378188">
    <property type="component" value="Unassembled WGS sequence"/>
</dbReference>
<evidence type="ECO:0008006" key="3">
    <source>
        <dbReference type="Google" id="ProtNLM"/>
    </source>
</evidence>
<organism evidence="1 2">
    <name type="scientific">Microbaculum marinum</name>
    <dbReference type="NCBI Taxonomy" id="1764581"/>
    <lineage>
        <taxon>Bacteria</taxon>
        <taxon>Pseudomonadati</taxon>
        <taxon>Pseudomonadota</taxon>
        <taxon>Alphaproteobacteria</taxon>
        <taxon>Hyphomicrobiales</taxon>
        <taxon>Tepidamorphaceae</taxon>
        <taxon>Microbaculum</taxon>
    </lineage>
</organism>
<name>A0AAW9S1R3_9HYPH</name>
<keyword evidence="2" id="KW-1185">Reference proteome</keyword>
<evidence type="ECO:0000313" key="1">
    <source>
        <dbReference type="EMBL" id="MEJ8573776.1"/>
    </source>
</evidence>
<evidence type="ECO:0000313" key="2">
    <source>
        <dbReference type="Proteomes" id="UP001378188"/>
    </source>
</evidence>
<dbReference type="RefSeq" id="WP_340331471.1">
    <property type="nucleotide sequence ID" value="NZ_JAZHOF010000008.1"/>
</dbReference>
<proteinExistence type="predicted"/>
<gene>
    <name evidence="1" type="ORF">V3328_19955</name>
</gene>
<dbReference type="AlphaFoldDB" id="A0AAW9S1R3"/>
<reference evidence="1 2" key="1">
    <citation type="submission" date="2024-02" db="EMBL/GenBank/DDBJ databases">
        <title>Genome analysis and characterization of Microbaculum marinisediminis sp. nov., isolated from marine sediment.</title>
        <authorList>
            <person name="Du Z.-J."/>
            <person name="Ye Y.-Q."/>
            <person name="Zhang Z.-R."/>
            <person name="Yuan S.-M."/>
            <person name="Zhang X.-Y."/>
        </authorList>
    </citation>
    <scope>NUCLEOTIDE SEQUENCE [LARGE SCALE GENOMIC DNA]</scope>
    <source>
        <strain evidence="1 2">SDUM1044001</strain>
    </source>
</reference>
<protein>
    <recommendedName>
        <fullName evidence="3">SGNH/GDSL hydrolase family protein</fullName>
    </recommendedName>
</protein>